<organism evidence="7 8">
    <name type="scientific">Filifactor villosus</name>
    <dbReference type="NCBI Taxonomy" id="29374"/>
    <lineage>
        <taxon>Bacteria</taxon>
        <taxon>Bacillati</taxon>
        <taxon>Bacillota</taxon>
        <taxon>Clostridia</taxon>
        <taxon>Peptostreptococcales</taxon>
        <taxon>Filifactoraceae</taxon>
        <taxon>Filifactor</taxon>
    </lineage>
</organism>
<name>A0ABV9QMF4_9FIRM</name>
<dbReference type="InterPro" id="IPR023765">
    <property type="entry name" value="SBP_5_CS"/>
</dbReference>
<sequence>MKRMIKAVTALLLTAVLAGCNASAPPASQQEEQGQGQVQSSEMEESKLTLAFNEDPVGTLNPHMYLPSQFITQDMVYDGLVYYGENGQIKPALAESWEISEDGKTYTFKLREGVKFSDGSPFNAQNAVKNFDTIFAPENRENHAWFAFTNYLESYRAVDDMTFEIKLSTAYSATLYDLAMIRPIRFLADAGFPQDGNTAKEIAAPIGTGAWVLKEHKKDEYATFVRNEHYWGEKPAASEVTIKAIPDSETLALQFESGDIDLIYGNGLISLDRFNVYREDSGYTTDTSEPMSTRMLLMNTGSSKLSDVKVRQALSHAVDKESVAANIFGGVEKAADTIFAPNVPNTNVPLEKYDYNLEKAEKMLDEAGWVKGADGIREKNGEKLVLYFPYIASKITDKSVGEYVQGEWQKIGVQVDLKALEEKTHWANASKGDFDIMMNFSWGAPWDPHAFLTSMTEVSDNGGPDYAAQKALPMKADIDKTIQALLVESDEAKLKEMYTDVLTTLHEQAVYIPVSYQALVSVYRTGELEGIEFMPEENRLPVWKTVKVK</sequence>
<comment type="subcellular location">
    <subcellularLocation>
        <location evidence="1">Cell membrane</location>
        <topology evidence="1">Lipid-anchor</topology>
    </subcellularLocation>
</comment>
<dbReference type="PANTHER" id="PTHR30290:SF37">
    <property type="entry name" value="NICKEL-BINDING PERIPLASMIC PROTEIN"/>
    <property type="match status" value="1"/>
</dbReference>
<dbReference type="InterPro" id="IPR039424">
    <property type="entry name" value="SBP_5"/>
</dbReference>
<feature type="signal peptide" evidence="5">
    <location>
        <begin position="1"/>
        <end position="24"/>
    </location>
</feature>
<evidence type="ECO:0000256" key="3">
    <source>
        <dbReference type="ARBA" id="ARBA00022729"/>
    </source>
</evidence>
<comment type="similarity">
    <text evidence="2">Belongs to the bacterial solute-binding protein 5 family.</text>
</comment>
<reference evidence="8" key="1">
    <citation type="journal article" date="2019" name="Int. J. Syst. Evol. Microbiol.">
        <title>The Global Catalogue of Microorganisms (GCM) 10K type strain sequencing project: providing services to taxonomists for standard genome sequencing and annotation.</title>
        <authorList>
            <consortium name="The Broad Institute Genomics Platform"/>
            <consortium name="The Broad Institute Genome Sequencing Center for Infectious Disease"/>
            <person name="Wu L."/>
            <person name="Ma J."/>
        </authorList>
    </citation>
    <scope>NUCLEOTIDE SEQUENCE [LARGE SCALE GENOMIC DNA]</scope>
    <source>
        <strain evidence="8">CCUG 46385</strain>
    </source>
</reference>
<dbReference type="Pfam" id="PF00496">
    <property type="entry name" value="SBP_bac_5"/>
    <property type="match status" value="1"/>
</dbReference>
<accession>A0ABV9QMF4</accession>
<dbReference type="EMBL" id="JBHSHL010000007">
    <property type="protein sequence ID" value="MFC4803871.1"/>
    <property type="molecule type" value="Genomic_DNA"/>
</dbReference>
<dbReference type="NCBIfam" id="TIGR02294">
    <property type="entry name" value="nickel_nikA"/>
    <property type="match status" value="1"/>
</dbReference>
<dbReference type="CDD" id="cd08489">
    <property type="entry name" value="PBP2_NikA"/>
    <property type="match status" value="1"/>
</dbReference>
<protein>
    <submittedName>
        <fullName evidence="7">Nickel ABC transporter substrate-binding protein</fullName>
    </submittedName>
</protein>
<feature type="compositionally biased region" description="Low complexity" evidence="4">
    <location>
        <begin position="28"/>
        <end position="41"/>
    </location>
</feature>
<feature type="chain" id="PRO_5046006443" evidence="5">
    <location>
        <begin position="25"/>
        <end position="549"/>
    </location>
</feature>
<dbReference type="Proteomes" id="UP001595916">
    <property type="component" value="Unassembled WGS sequence"/>
</dbReference>
<dbReference type="Gene3D" id="3.40.190.10">
    <property type="entry name" value="Periplasmic binding protein-like II"/>
    <property type="match status" value="1"/>
</dbReference>
<dbReference type="SUPFAM" id="SSF53850">
    <property type="entry name" value="Periplasmic binding protein-like II"/>
    <property type="match status" value="1"/>
</dbReference>
<evidence type="ECO:0000313" key="8">
    <source>
        <dbReference type="Proteomes" id="UP001595916"/>
    </source>
</evidence>
<dbReference type="InterPro" id="IPR000914">
    <property type="entry name" value="SBP_5_dom"/>
</dbReference>
<dbReference type="PROSITE" id="PS51257">
    <property type="entry name" value="PROKAR_LIPOPROTEIN"/>
    <property type="match status" value="1"/>
</dbReference>
<evidence type="ECO:0000256" key="1">
    <source>
        <dbReference type="ARBA" id="ARBA00004193"/>
    </source>
</evidence>
<proteinExistence type="inferred from homology"/>
<evidence type="ECO:0000256" key="4">
    <source>
        <dbReference type="SAM" id="MobiDB-lite"/>
    </source>
</evidence>
<evidence type="ECO:0000259" key="6">
    <source>
        <dbReference type="Pfam" id="PF00496"/>
    </source>
</evidence>
<evidence type="ECO:0000313" key="7">
    <source>
        <dbReference type="EMBL" id="MFC4803871.1"/>
    </source>
</evidence>
<gene>
    <name evidence="7" type="primary">nikA</name>
    <name evidence="7" type="ORF">ACFO4R_02140</name>
</gene>
<dbReference type="PROSITE" id="PS01040">
    <property type="entry name" value="SBP_BACTERIAL_5"/>
    <property type="match status" value="1"/>
</dbReference>
<dbReference type="RefSeq" id="WP_379787339.1">
    <property type="nucleotide sequence ID" value="NZ_JBHSHL010000007.1"/>
</dbReference>
<comment type="caution">
    <text evidence="7">The sequence shown here is derived from an EMBL/GenBank/DDBJ whole genome shotgun (WGS) entry which is preliminary data.</text>
</comment>
<evidence type="ECO:0000256" key="5">
    <source>
        <dbReference type="SAM" id="SignalP"/>
    </source>
</evidence>
<dbReference type="PIRSF" id="PIRSF002741">
    <property type="entry name" value="MppA"/>
    <property type="match status" value="1"/>
</dbReference>
<dbReference type="InterPro" id="IPR011980">
    <property type="entry name" value="CntA-like"/>
</dbReference>
<evidence type="ECO:0000256" key="2">
    <source>
        <dbReference type="ARBA" id="ARBA00005695"/>
    </source>
</evidence>
<feature type="region of interest" description="Disordered" evidence="4">
    <location>
        <begin position="24"/>
        <end position="45"/>
    </location>
</feature>
<dbReference type="PANTHER" id="PTHR30290">
    <property type="entry name" value="PERIPLASMIC BINDING COMPONENT OF ABC TRANSPORTER"/>
    <property type="match status" value="1"/>
</dbReference>
<keyword evidence="3 5" id="KW-0732">Signal</keyword>
<dbReference type="Gene3D" id="3.10.105.10">
    <property type="entry name" value="Dipeptide-binding Protein, Domain 3"/>
    <property type="match status" value="1"/>
</dbReference>
<keyword evidence="8" id="KW-1185">Reference proteome</keyword>
<feature type="domain" description="Solute-binding protein family 5" evidence="6">
    <location>
        <begin position="88"/>
        <end position="460"/>
    </location>
</feature>
<dbReference type="InterPro" id="IPR030678">
    <property type="entry name" value="Peptide/Ni-bd"/>
</dbReference>